<dbReference type="Proteomes" id="UP000320048">
    <property type="component" value="Unassembled WGS sequence"/>
</dbReference>
<feature type="transmembrane region" description="Helical" evidence="9">
    <location>
        <begin position="90"/>
        <end position="110"/>
    </location>
</feature>
<feature type="transmembrane region" description="Helical" evidence="9">
    <location>
        <begin position="12"/>
        <end position="35"/>
    </location>
</feature>
<dbReference type="GO" id="GO:0006865">
    <property type="term" value="P:amino acid transport"/>
    <property type="evidence" value="ECO:0007669"/>
    <property type="project" value="UniProtKB-KW"/>
</dbReference>
<dbReference type="EMBL" id="VBAO01000044">
    <property type="protein sequence ID" value="TMI84167.1"/>
    <property type="molecule type" value="Genomic_DNA"/>
</dbReference>
<feature type="transmembrane region" description="Helical" evidence="9">
    <location>
        <begin position="166"/>
        <end position="193"/>
    </location>
</feature>
<feature type="transmembrane region" description="Helical" evidence="9">
    <location>
        <begin position="122"/>
        <end position="145"/>
    </location>
</feature>
<organism evidence="10 11">
    <name type="scientific">Candidatus Segetimicrobium genomatis</name>
    <dbReference type="NCBI Taxonomy" id="2569760"/>
    <lineage>
        <taxon>Bacteria</taxon>
        <taxon>Bacillati</taxon>
        <taxon>Candidatus Sysuimicrobiota</taxon>
        <taxon>Candidatus Sysuimicrobiia</taxon>
        <taxon>Candidatus Sysuimicrobiales</taxon>
        <taxon>Candidatus Segetimicrobiaceae</taxon>
        <taxon>Candidatus Segetimicrobium</taxon>
    </lineage>
</organism>
<accession>A0A537JKV0</accession>
<comment type="caution">
    <text evidence="10">The sequence shown here is derived from an EMBL/GenBank/DDBJ whole genome shotgun (WGS) entry which is preliminary data.</text>
</comment>
<dbReference type="PANTHER" id="PTHR11795:SF445">
    <property type="entry name" value="AMINO ACID ABC TRANSPORTER PERMEASE PROTEIN"/>
    <property type="match status" value="1"/>
</dbReference>
<evidence type="ECO:0000313" key="10">
    <source>
        <dbReference type="EMBL" id="TMI84167.1"/>
    </source>
</evidence>
<evidence type="ECO:0000256" key="8">
    <source>
        <dbReference type="ARBA" id="ARBA00037998"/>
    </source>
</evidence>
<evidence type="ECO:0000313" key="11">
    <source>
        <dbReference type="Proteomes" id="UP000320048"/>
    </source>
</evidence>
<dbReference type="AlphaFoldDB" id="A0A537JKV0"/>
<proteinExistence type="inferred from homology"/>
<evidence type="ECO:0000256" key="2">
    <source>
        <dbReference type="ARBA" id="ARBA00022448"/>
    </source>
</evidence>
<feature type="transmembrane region" description="Helical" evidence="9">
    <location>
        <begin position="55"/>
        <end position="78"/>
    </location>
</feature>
<comment type="similarity">
    <text evidence="8">Belongs to the binding-protein-dependent transport system permease family. LivHM subfamily.</text>
</comment>
<dbReference type="GO" id="GO:0005886">
    <property type="term" value="C:plasma membrane"/>
    <property type="evidence" value="ECO:0007669"/>
    <property type="project" value="UniProtKB-SubCell"/>
</dbReference>
<reference evidence="10 11" key="1">
    <citation type="journal article" date="2019" name="Nat. Microbiol.">
        <title>Mediterranean grassland soil C-N compound turnover is dependent on rainfall and depth, and is mediated by genomically divergent microorganisms.</title>
        <authorList>
            <person name="Diamond S."/>
            <person name="Andeer P.F."/>
            <person name="Li Z."/>
            <person name="Crits-Christoph A."/>
            <person name="Burstein D."/>
            <person name="Anantharaman K."/>
            <person name="Lane K.R."/>
            <person name="Thomas B.C."/>
            <person name="Pan C."/>
            <person name="Northen T.R."/>
            <person name="Banfield J.F."/>
        </authorList>
    </citation>
    <scope>NUCLEOTIDE SEQUENCE [LARGE SCALE GENOMIC DNA]</scope>
    <source>
        <strain evidence="10">NP_7</strain>
    </source>
</reference>
<dbReference type="InterPro" id="IPR001851">
    <property type="entry name" value="ABC_transp_permease"/>
</dbReference>
<keyword evidence="2" id="KW-0813">Transport</keyword>
<protein>
    <submittedName>
        <fullName evidence="10">Branched-chain amino acid ABC transporter permease</fullName>
    </submittedName>
</protein>
<keyword evidence="5" id="KW-0029">Amino-acid transport</keyword>
<feature type="transmembrane region" description="Helical" evidence="9">
    <location>
        <begin position="199"/>
        <end position="220"/>
    </location>
</feature>
<dbReference type="CDD" id="cd06582">
    <property type="entry name" value="TM_PBP1_LivH_like"/>
    <property type="match status" value="1"/>
</dbReference>
<sequence>MIFNTDVALQNAVNGLLIGGTYATVSLGFSLVWGILNIVNLAHGAFVMLGAYETYWLFTLYHVDPLASLPLTAAALFALGYPIQRYVINLVIRASFLVTFLLTFGLELLINSGRSLLLGPVVLPLVRVATFAVAVAVAILLHLLLTRTRLGSAIRATASDQEAARLMGIPIAHVYALTFGIAAATAAIAGGLISLSFPIYPAMDAGYTFIGFVVCALGGLGSVPGALLGGVILGLLQTYTAAWLGPNYDNLVAFAVLILILLLRPAGLLGRVQRFRG</sequence>
<name>A0A537JKV0_9BACT</name>
<keyword evidence="3" id="KW-1003">Cell membrane</keyword>
<evidence type="ECO:0000256" key="1">
    <source>
        <dbReference type="ARBA" id="ARBA00004651"/>
    </source>
</evidence>
<dbReference type="PANTHER" id="PTHR11795">
    <property type="entry name" value="BRANCHED-CHAIN AMINO ACID TRANSPORT SYSTEM PERMEASE PROTEIN LIVH"/>
    <property type="match status" value="1"/>
</dbReference>
<dbReference type="GO" id="GO:0022857">
    <property type="term" value="F:transmembrane transporter activity"/>
    <property type="evidence" value="ECO:0007669"/>
    <property type="project" value="InterPro"/>
</dbReference>
<feature type="transmembrane region" description="Helical" evidence="9">
    <location>
        <begin position="251"/>
        <end position="270"/>
    </location>
</feature>
<comment type="subcellular location">
    <subcellularLocation>
        <location evidence="1">Cell membrane</location>
        <topology evidence="1">Multi-pass membrane protein</topology>
    </subcellularLocation>
</comment>
<gene>
    <name evidence="10" type="ORF">E6H04_01750</name>
</gene>
<evidence type="ECO:0000256" key="7">
    <source>
        <dbReference type="ARBA" id="ARBA00023136"/>
    </source>
</evidence>
<dbReference type="Pfam" id="PF02653">
    <property type="entry name" value="BPD_transp_2"/>
    <property type="match status" value="1"/>
</dbReference>
<evidence type="ECO:0000256" key="3">
    <source>
        <dbReference type="ARBA" id="ARBA00022475"/>
    </source>
</evidence>
<keyword evidence="6 9" id="KW-1133">Transmembrane helix</keyword>
<evidence type="ECO:0000256" key="6">
    <source>
        <dbReference type="ARBA" id="ARBA00022989"/>
    </source>
</evidence>
<evidence type="ECO:0000256" key="4">
    <source>
        <dbReference type="ARBA" id="ARBA00022692"/>
    </source>
</evidence>
<keyword evidence="7 9" id="KW-0472">Membrane</keyword>
<evidence type="ECO:0000256" key="9">
    <source>
        <dbReference type="SAM" id="Phobius"/>
    </source>
</evidence>
<evidence type="ECO:0000256" key="5">
    <source>
        <dbReference type="ARBA" id="ARBA00022970"/>
    </source>
</evidence>
<dbReference type="InterPro" id="IPR052157">
    <property type="entry name" value="BCAA_transport_permease"/>
</dbReference>
<keyword evidence="4 9" id="KW-0812">Transmembrane</keyword>